<dbReference type="InterPro" id="IPR029058">
    <property type="entry name" value="AB_hydrolase_fold"/>
</dbReference>
<dbReference type="SUPFAM" id="SSF53474">
    <property type="entry name" value="alpha/beta-Hydrolases"/>
    <property type="match status" value="1"/>
</dbReference>
<evidence type="ECO:0000259" key="5">
    <source>
        <dbReference type="Pfam" id="PF08386"/>
    </source>
</evidence>
<dbReference type="EMBL" id="LT629792">
    <property type="protein sequence ID" value="SDT85920.1"/>
    <property type="molecule type" value="Genomic_DNA"/>
</dbReference>
<organism evidence="6 7">
    <name type="scientific">Schaalia radingae</name>
    <dbReference type="NCBI Taxonomy" id="131110"/>
    <lineage>
        <taxon>Bacteria</taxon>
        <taxon>Bacillati</taxon>
        <taxon>Actinomycetota</taxon>
        <taxon>Actinomycetes</taxon>
        <taxon>Actinomycetales</taxon>
        <taxon>Actinomycetaceae</taxon>
        <taxon>Schaalia</taxon>
    </lineage>
</organism>
<evidence type="ECO:0000313" key="7">
    <source>
        <dbReference type="Proteomes" id="UP000198976"/>
    </source>
</evidence>
<dbReference type="RefSeq" id="WP_092648131.1">
    <property type="nucleotide sequence ID" value="NZ_LT629792.1"/>
</dbReference>
<proteinExistence type="inferred from homology"/>
<dbReference type="Proteomes" id="UP000198976">
    <property type="component" value="Chromosome I"/>
</dbReference>
<reference evidence="6 7" key="1">
    <citation type="submission" date="2016-10" db="EMBL/GenBank/DDBJ databases">
        <authorList>
            <person name="Varghese N."/>
            <person name="Submissions S."/>
        </authorList>
    </citation>
    <scope>NUCLEOTIDE SEQUENCE [LARGE SCALE GENOMIC DNA]</scope>
    <source>
        <strain evidence="6 7">DSM 9169</strain>
    </source>
</reference>
<sequence>MKTRSRNIVIVLLAILVVVALATVSAVVIVGHDRKSGGSATHQQSAVSEDGRTVITSGSTFSDTLGDLPEPTIEGFYQQKVNWRECTDDDLKQMEGSQQSSDGYECGALYAPLDWDQLDGDVIALALAIHRAPQSEGALFYNPGGPGGPATSILPYIASQGLSMDLADRLDIVALDPRGVGQSTPVICLTDKERDETAAMSDDPADQSDSTQEPTPQEIVEDLKAESAKLAAGCKEHSGSLAEHVDTISAAKDFDMARAALGQDKLTYLGYSYGTYLGATYAELFPDKVGRMVLDGALDPSLSVDDVERLQMQGFEDALENWIKVCSASSDCPVGSSVDEGLETLNAFFDQLEEKPLETQDPNRPLTSSLAFSAVIGLLYDTQLHDALTQGLDMAIKQDDGSTMLALADLLMERNADGTYQNNSMEAISVINSLDYSPVGDIEQWAAAAEKMKAELPFMGRFAGYSSAALEGWPIESTRERGPIHAEGTPEIVVVGTTHDPATPYVMSQALADQLSKGVLVSWDGWNHTAYSRDGSRCVRDAVDGFFLNGTVPQDGLQCTD</sequence>
<dbReference type="PANTHER" id="PTHR43248:SF29">
    <property type="entry name" value="TRIPEPTIDYL AMINOPEPTIDASE"/>
    <property type="match status" value="1"/>
</dbReference>
<evidence type="ECO:0000256" key="2">
    <source>
        <dbReference type="ARBA" id="ARBA00022729"/>
    </source>
</evidence>
<feature type="domain" description="Peptidase S33 tripeptidyl aminopeptidase-like C-terminal" evidence="5">
    <location>
        <begin position="457"/>
        <end position="559"/>
    </location>
</feature>
<accession>A0ABY0V514</accession>
<comment type="similarity">
    <text evidence="1">Belongs to the peptidase S33 family.</text>
</comment>
<evidence type="ECO:0000313" key="6">
    <source>
        <dbReference type="EMBL" id="SDT85920.1"/>
    </source>
</evidence>
<dbReference type="Pfam" id="PF08386">
    <property type="entry name" value="Abhydrolase_4"/>
    <property type="match status" value="1"/>
</dbReference>
<dbReference type="InterPro" id="IPR013595">
    <property type="entry name" value="Pept_S33_TAP-like_C"/>
</dbReference>
<feature type="compositionally biased region" description="Polar residues" evidence="4">
    <location>
        <begin position="54"/>
        <end position="63"/>
    </location>
</feature>
<evidence type="ECO:0000256" key="1">
    <source>
        <dbReference type="ARBA" id="ARBA00010088"/>
    </source>
</evidence>
<protein>
    <submittedName>
        <fullName evidence="6">Alpha/beta hydrolase fold</fullName>
    </submittedName>
</protein>
<feature type="region of interest" description="Disordered" evidence="4">
    <location>
        <begin position="191"/>
        <end position="216"/>
    </location>
</feature>
<dbReference type="PANTHER" id="PTHR43248">
    <property type="entry name" value="2-SUCCINYL-6-HYDROXY-2,4-CYCLOHEXADIENE-1-CARBOXYLATE SYNTHASE"/>
    <property type="match status" value="1"/>
</dbReference>
<keyword evidence="3 6" id="KW-0378">Hydrolase</keyword>
<evidence type="ECO:0000256" key="4">
    <source>
        <dbReference type="SAM" id="MobiDB-lite"/>
    </source>
</evidence>
<evidence type="ECO:0000256" key="3">
    <source>
        <dbReference type="ARBA" id="ARBA00022801"/>
    </source>
</evidence>
<feature type="region of interest" description="Disordered" evidence="4">
    <location>
        <begin position="35"/>
        <end position="70"/>
    </location>
</feature>
<gene>
    <name evidence="6" type="ORF">SAMN04489714_0190</name>
</gene>
<dbReference type="GO" id="GO:0016787">
    <property type="term" value="F:hydrolase activity"/>
    <property type="evidence" value="ECO:0007669"/>
    <property type="project" value="UniProtKB-KW"/>
</dbReference>
<keyword evidence="2" id="KW-0732">Signal</keyword>
<feature type="compositionally biased region" description="Polar residues" evidence="4">
    <location>
        <begin position="38"/>
        <end position="47"/>
    </location>
</feature>
<dbReference type="Gene3D" id="3.40.50.1820">
    <property type="entry name" value="alpha/beta hydrolase"/>
    <property type="match status" value="1"/>
</dbReference>
<dbReference type="InterPro" id="IPR051601">
    <property type="entry name" value="Serine_prot/Carboxylest_S33"/>
</dbReference>
<keyword evidence="7" id="KW-1185">Reference proteome</keyword>
<name>A0ABY0V514_9ACTO</name>